<comment type="caution">
    <text evidence="4">The sequence shown here is derived from an EMBL/GenBank/DDBJ whole genome shotgun (WGS) entry which is preliminary data.</text>
</comment>
<dbReference type="RefSeq" id="XP_015465767.1">
    <property type="nucleotide sequence ID" value="XM_015613400.1"/>
</dbReference>
<evidence type="ECO:0000256" key="2">
    <source>
        <dbReference type="SAM" id="Phobius"/>
    </source>
</evidence>
<reference evidence="4 5" key="1">
    <citation type="submission" date="2015-11" db="EMBL/GenBank/DDBJ databases">
        <title>The genome of Debaryomyces fabryi.</title>
        <authorList>
            <person name="Tafer H."/>
            <person name="Lopandic K."/>
        </authorList>
    </citation>
    <scope>NUCLEOTIDE SEQUENCE [LARGE SCALE GENOMIC DNA]</scope>
    <source>
        <strain evidence="4 5">CBS 789</strain>
    </source>
</reference>
<protein>
    <recommendedName>
        <fullName evidence="3">Xylanolytic transcriptional activator regulatory domain-containing protein</fullName>
    </recommendedName>
</protein>
<dbReference type="AlphaFoldDB" id="A0A0V1PTR5"/>
<dbReference type="GO" id="GO:0008270">
    <property type="term" value="F:zinc ion binding"/>
    <property type="evidence" value="ECO:0007669"/>
    <property type="project" value="InterPro"/>
</dbReference>
<dbReference type="CDD" id="cd12148">
    <property type="entry name" value="fungal_TF_MHR"/>
    <property type="match status" value="1"/>
</dbReference>
<dbReference type="OrthoDB" id="3364175at2759"/>
<dbReference type="GO" id="GO:0006351">
    <property type="term" value="P:DNA-templated transcription"/>
    <property type="evidence" value="ECO:0007669"/>
    <property type="project" value="InterPro"/>
</dbReference>
<evidence type="ECO:0000313" key="5">
    <source>
        <dbReference type="Proteomes" id="UP000054251"/>
    </source>
</evidence>
<dbReference type="GeneID" id="26841580"/>
<keyword evidence="5" id="KW-1185">Reference proteome</keyword>
<dbReference type="InterPro" id="IPR050987">
    <property type="entry name" value="AtrR-like"/>
</dbReference>
<evidence type="ECO:0000259" key="3">
    <source>
        <dbReference type="Pfam" id="PF04082"/>
    </source>
</evidence>
<feature type="transmembrane region" description="Helical" evidence="2">
    <location>
        <begin position="169"/>
        <end position="188"/>
    </location>
</feature>
<name>A0A0V1PTR5_9ASCO</name>
<dbReference type="EMBL" id="LMYN01000127">
    <property type="protein sequence ID" value="KRZ99664.1"/>
    <property type="molecule type" value="Genomic_DNA"/>
</dbReference>
<dbReference type="InterPro" id="IPR007219">
    <property type="entry name" value="XnlR_reg_dom"/>
</dbReference>
<dbReference type="GO" id="GO:0003700">
    <property type="term" value="F:DNA-binding transcription factor activity"/>
    <property type="evidence" value="ECO:0007669"/>
    <property type="project" value="InterPro"/>
</dbReference>
<dbReference type="PANTHER" id="PTHR46910:SF23">
    <property type="entry name" value="THIAMINE REPRESSIBLE GENES REGULATORY PROTEIN THI1"/>
    <property type="match status" value="1"/>
</dbReference>
<feature type="domain" description="Xylanolytic transcriptional activator regulatory" evidence="3">
    <location>
        <begin position="129"/>
        <end position="387"/>
    </location>
</feature>
<gene>
    <name evidence="4" type="ORF">AC631_04571</name>
</gene>
<keyword evidence="2" id="KW-1133">Transmembrane helix</keyword>
<proteinExistence type="predicted"/>
<dbReference type="PANTHER" id="PTHR46910">
    <property type="entry name" value="TRANSCRIPTION FACTOR PDR1"/>
    <property type="match status" value="1"/>
</dbReference>
<dbReference type="GO" id="GO:0003677">
    <property type="term" value="F:DNA binding"/>
    <property type="evidence" value="ECO:0007669"/>
    <property type="project" value="InterPro"/>
</dbReference>
<sequence>MLRFLRPEISLEYLRNNVDLVERSFYSDSDKLGQPDDSKDRITSREQTFCNDKRFESNNRKHINSLFVSTADSIFLKFLQESQNPKDFDNSLLNFKEQEQFEELISDEMIENALSYLPSDSEVISLVELFLKVCETNYCYIHPHNFEIVLDTFLQEKAKKHMKFLKQNWIFMIILFGVLAISSGYDYIGEGRSLPSVTNSMLGLDDPGKVYYKASLPFVGFLLKSNSIYSVQALLLLGLFVVTDENTNVNSTIHHGYLYVYLSVEKAIINKLHINDPNIDPVNREFMSRLWWSCYCLERRYGINLGKPEIIKRVEITAHLPQPCTSLNKRDGTSNYLNQRALIELTFIFSEISGLIYERCKNNERCDDYVSLDLRIVKNLLSELEKWSMKYSAIMCNINLLDPNSNLYRAHVHLSLHYLLAKLYVGKPFLLYKVENYHSNSHLDSTESHFIDYLTSVCVDSAFKIIQLLCILNKYSKLGIYSATDLNFCNLSMFVIVLWLKIDKSSSTVLFLKDGLKILKTLSMGCASAKITFSRLSKLELLLSRACEIDKDAEIQEIPDDMKVKELDISQFPDSEIEFKNSSFYNEGMESKKLPYNMKIHHDQTTYDNPSFSYNAKSNEGIMNIDAVGLSPQEHSDTNNYFEDWTKDIDYLSFNFPLDNSNNLD</sequence>
<evidence type="ECO:0000256" key="1">
    <source>
        <dbReference type="ARBA" id="ARBA00023242"/>
    </source>
</evidence>
<dbReference type="Pfam" id="PF04082">
    <property type="entry name" value="Fungal_trans"/>
    <property type="match status" value="1"/>
</dbReference>
<organism evidence="4 5">
    <name type="scientific">Debaryomyces fabryi</name>
    <dbReference type="NCBI Taxonomy" id="58627"/>
    <lineage>
        <taxon>Eukaryota</taxon>
        <taxon>Fungi</taxon>
        <taxon>Dikarya</taxon>
        <taxon>Ascomycota</taxon>
        <taxon>Saccharomycotina</taxon>
        <taxon>Pichiomycetes</taxon>
        <taxon>Debaryomycetaceae</taxon>
        <taxon>Debaryomyces</taxon>
    </lineage>
</organism>
<keyword evidence="1" id="KW-0539">Nucleus</keyword>
<dbReference type="Proteomes" id="UP000054251">
    <property type="component" value="Unassembled WGS sequence"/>
</dbReference>
<keyword evidence="2" id="KW-0472">Membrane</keyword>
<accession>A0A0V1PTR5</accession>
<keyword evidence="2" id="KW-0812">Transmembrane</keyword>
<evidence type="ECO:0000313" key="4">
    <source>
        <dbReference type="EMBL" id="KRZ99664.1"/>
    </source>
</evidence>